<organism evidence="1 2">
    <name type="scientific">Bacteroides intestinalis DSM 17393</name>
    <dbReference type="NCBI Taxonomy" id="471870"/>
    <lineage>
        <taxon>Bacteria</taxon>
        <taxon>Pseudomonadati</taxon>
        <taxon>Bacteroidota</taxon>
        <taxon>Bacteroidia</taxon>
        <taxon>Bacteroidales</taxon>
        <taxon>Bacteroidaceae</taxon>
        <taxon>Bacteroides</taxon>
    </lineage>
</organism>
<reference evidence="1 2" key="1">
    <citation type="submission" date="2008-04" db="EMBL/GenBank/DDBJ databases">
        <title>Draft genome sequence of Bacteroides intestinalis (DSM 17393).</title>
        <authorList>
            <person name="Sudarsanam P."/>
            <person name="Ley R."/>
            <person name="Guruge J."/>
            <person name="Turnbaugh P.J."/>
            <person name="Mahowald M."/>
            <person name="Liep D."/>
            <person name="Gordon J."/>
        </authorList>
    </citation>
    <scope>NUCLEOTIDE SEQUENCE [LARGE SCALE GENOMIC DNA]</scope>
    <source>
        <strain evidence="1 2">DSM 17393</strain>
    </source>
</reference>
<sequence>MPEANIIFINKELVGFVDIKNYIDLYQYITMPPLLLDPHY</sequence>
<evidence type="ECO:0000313" key="2">
    <source>
        <dbReference type="Proteomes" id="UP000004596"/>
    </source>
</evidence>
<dbReference type="EMBL" id="ABJL02000008">
    <property type="protein sequence ID" value="EDV05495.1"/>
    <property type="molecule type" value="Genomic_DNA"/>
</dbReference>
<dbReference type="AlphaFoldDB" id="B3CH81"/>
<accession>B3CH81</accession>
<protein>
    <submittedName>
        <fullName evidence="1">Uncharacterized protein</fullName>
    </submittedName>
</protein>
<gene>
    <name evidence="1" type="ORF">BACINT_04642</name>
</gene>
<dbReference type="Proteomes" id="UP000004596">
    <property type="component" value="Unassembled WGS sequence"/>
</dbReference>
<reference evidence="1 2" key="2">
    <citation type="submission" date="2008-04" db="EMBL/GenBank/DDBJ databases">
        <authorList>
            <person name="Fulton L."/>
            <person name="Clifton S."/>
            <person name="Fulton B."/>
            <person name="Xu J."/>
            <person name="Minx P."/>
            <person name="Pepin K.H."/>
            <person name="Johnson M."/>
            <person name="Thiruvilangam P."/>
            <person name="Bhonagiri V."/>
            <person name="Nash W.E."/>
            <person name="Mardis E.R."/>
            <person name="Wilson R.K."/>
        </authorList>
    </citation>
    <scope>NUCLEOTIDE SEQUENCE [LARGE SCALE GENOMIC DNA]</scope>
    <source>
        <strain evidence="1 2">DSM 17393</strain>
    </source>
</reference>
<evidence type="ECO:0000313" key="1">
    <source>
        <dbReference type="EMBL" id="EDV05495.1"/>
    </source>
</evidence>
<name>B3CH81_9BACE</name>
<proteinExistence type="predicted"/>
<comment type="caution">
    <text evidence="1">The sequence shown here is derived from an EMBL/GenBank/DDBJ whole genome shotgun (WGS) entry which is preliminary data.</text>
</comment>